<evidence type="ECO:0000256" key="2">
    <source>
        <dbReference type="ARBA" id="ARBA00004286"/>
    </source>
</evidence>
<dbReference type="InterPro" id="IPR012340">
    <property type="entry name" value="NA-bd_OB-fold"/>
</dbReference>
<dbReference type="PANTHER" id="PTHR11467">
    <property type="entry name" value="HISTONE H1"/>
    <property type="match status" value="1"/>
</dbReference>
<dbReference type="FunFam" id="1.10.10.10:FF:000636">
    <property type="entry name" value="Histone H1"/>
    <property type="match status" value="1"/>
</dbReference>
<dbReference type="Pfam" id="PF08646">
    <property type="entry name" value="Rep_fac-A_C"/>
    <property type="match status" value="1"/>
</dbReference>
<dbReference type="Proteomes" id="UP000682877">
    <property type="component" value="Chromosome 3"/>
</dbReference>
<comment type="similarity">
    <text evidence="3">Belongs to the replication factor A protein 1 family.</text>
</comment>
<evidence type="ECO:0000256" key="10">
    <source>
        <dbReference type="SAM" id="MobiDB-lite"/>
    </source>
</evidence>
<dbReference type="InterPro" id="IPR047192">
    <property type="entry name" value="Euk_RPA1_DBD_C"/>
</dbReference>
<keyword evidence="9" id="KW-0539">Nucleus</keyword>
<dbReference type="GO" id="GO:0030527">
    <property type="term" value="F:structural constituent of chromatin"/>
    <property type="evidence" value="ECO:0007669"/>
    <property type="project" value="InterPro"/>
</dbReference>
<dbReference type="GO" id="GO:0006334">
    <property type="term" value="P:nucleosome assembly"/>
    <property type="evidence" value="ECO:0007669"/>
    <property type="project" value="InterPro"/>
</dbReference>
<feature type="compositionally biased region" description="Polar residues" evidence="10">
    <location>
        <begin position="373"/>
        <end position="393"/>
    </location>
</feature>
<keyword evidence="8" id="KW-0238">DNA-binding</keyword>
<accession>A0A8S2A3S2</accession>
<dbReference type="PROSITE" id="PS51504">
    <property type="entry name" value="H15"/>
    <property type="match status" value="1"/>
</dbReference>
<feature type="compositionally biased region" description="Acidic residues" evidence="10">
    <location>
        <begin position="346"/>
        <end position="356"/>
    </location>
</feature>
<dbReference type="EMBL" id="LR999453">
    <property type="protein sequence ID" value="CAE5987701.1"/>
    <property type="molecule type" value="Genomic_DNA"/>
</dbReference>
<name>A0A8S2A3S2_ARAAE</name>
<dbReference type="GO" id="GO:0000786">
    <property type="term" value="C:nucleosome"/>
    <property type="evidence" value="ECO:0007669"/>
    <property type="project" value="InterPro"/>
</dbReference>
<evidence type="ECO:0000256" key="6">
    <source>
        <dbReference type="ARBA" id="ARBA00022771"/>
    </source>
</evidence>
<dbReference type="GO" id="GO:0031492">
    <property type="term" value="F:nucleosomal DNA binding"/>
    <property type="evidence" value="ECO:0007669"/>
    <property type="project" value="TreeGrafter"/>
</dbReference>
<feature type="region of interest" description="Disordered" evidence="10">
    <location>
        <begin position="96"/>
        <end position="157"/>
    </location>
</feature>
<dbReference type="PRINTS" id="PR00624">
    <property type="entry name" value="HISTONEH5"/>
</dbReference>
<dbReference type="InterPro" id="IPR013955">
    <property type="entry name" value="Rep_factor-A_C"/>
</dbReference>
<dbReference type="InterPro" id="IPR036390">
    <property type="entry name" value="WH_DNA-bd_sf"/>
</dbReference>
<feature type="domain" description="H15" evidence="11">
    <location>
        <begin position="23"/>
        <end position="93"/>
    </location>
</feature>
<evidence type="ECO:0000256" key="8">
    <source>
        <dbReference type="ARBA" id="ARBA00023125"/>
    </source>
</evidence>
<evidence type="ECO:0000256" key="5">
    <source>
        <dbReference type="ARBA" id="ARBA00022723"/>
    </source>
</evidence>
<dbReference type="InterPro" id="IPR005818">
    <property type="entry name" value="Histone_H1/H5_H15"/>
</dbReference>
<dbReference type="AlphaFoldDB" id="A0A8S2A3S2"/>
<proteinExistence type="inferred from homology"/>
<sequence>MAEEKILKKTPAAKKPRKPKTTTHPPYFQMIKEALMALKEKNGSSPYAIAKKIEEKHKSLLPESFRKILSLQLKNSVTKGKLVKIRASYKLSDTTKMTTRLQDKKSKKNMKQEDKEITKRTRSSSTRSKKSMSVNKQEKMRKAKKARQPKSIKSSAGERAVSNSFDMSLLEINANYPAVLEFVANLPPDVMPLTIEDSKAKQVNAEQRKKDYYDRFPRKTISGLFCFSETGKCNIICTIMNIDTDYSWYFFSCLKCSKTAYKIPKVENEIVKKGKKEMFWCPTCKEDTPKVIPRYLLNVGVMDNTGDTKCLIFDKSAQEIIGVSAEDLLEGKWDEVSTVWLGNESDNLDTVEDSDQQTDQRNDLSIDQEGLALTNSSETTDPLGPTSSTPSSKRSMDAVSEDIEGQGSTTKKACVSSILGDIEKEEIEGGKN</sequence>
<dbReference type="SMART" id="SM00526">
    <property type="entry name" value="H15"/>
    <property type="match status" value="1"/>
</dbReference>
<dbReference type="GO" id="GO:0030261">
    <property type="term" value="P:chromosome condensation"/>
    <property type="evidence" value="ECO:0007669"/>
    <property type="project" value="TreeGrafter"/>
</dbReference>
<dbReference type="Gene3D" id="1.10.10.10">
    <property type="entry name" value="Winged helix-like DNA-binding domain superfamily/Winged helix DNA-binding domain"/>
    <property type="match status" value="1"/>
</dbReference>
<dbReference type="SUPFAM" id="SSF46785">
    <property type="entry name" value="Winged helix' DNA-binding domain"/>
    <property type="match status" value="1"/>
</dbReference>
<dbReference type="InterPro" id="IPR005819">
    <property type="entry name" value="H1/H5"/>
</dbReference>
<evidence type="ECO:0000256" key="9">
    <source>
        <dbReference type="ARBA" id="ARBA00023242"/>
    </source>
</evidence>
<comment type="subcellular location">
    <subcellularLocation>
        <location evidence="2">Chromosome</location>
    </subcellularLocation>
    <subcellularLocation>
        <location evidence="1">Nucleus</location>
    </subcellularLocation>
</comment>
<keyword evidence="13" id="KW-1185">Reference proteome</keyword>
<feature type="region of interest" description="Disordered" evidence="10">
    <location>
        <begin position="344"/>
        <end position="432"/>
    </location>
</feature>
<keyword evidence="4" id="KW-0158">Chromosome</keyword>
<dbReference type="Gene3D" id="2.40.50.140">
    <property type="entry name" value="Nucleic acid-binding proteins"/>
    <property type="match status" value="1"/>
</dbReference>
<dbReference type="InterPro" id="IPR036388">
    <property type="entry name" value="WH-like_DNA-bd_sf"/>
</dbReference>
<dbReference type="Pfam" id="PF00538">
    <property type="entry name" value="Linker_histone"/>
    <property type="match status" value="1"/>
</dbReference>
<dbReference type="GO" id="GO:0003690">
    <property type="term" value="F:double-stranded DNA binding"/>
    <property type="evidence" value="ECO:0007669"/>
    <property type="project" value="TreeGrafter"/>
</dbReference>
<evidence type="ECO:0000313" key="12">
    <source>
        <dbReference type="EMBL" id="CAE5987701.1"/>
    </source>
</evidence>
<dbReference type="GO" id="GO:0045910">
    <property type="term" value="P:negative regulation of DNA recombination"/>
    <property type="evidence" value="ECO:0007669"/>
    <property type="project" value="TreeGrafter"/>
</dbReference>
<feature type="compositionally biased region" description="Basic residues" evidence="10">
    <location>
        <begin position="139"/>
        <end position="150"/>
    </location>
</feature>
<feature type="compositionally biased region" description="Basic and acidic residues" evidence="10">
    <location>
        <begin position="110"/>
        <end position="119"/>
    </location>
</feature>
<keyword evidence="5" id="KW-0479">Metal-binding</keyword>
<feature type="compositionally biased region" description="Basic residues" evidence="10">
    <location>
        <begin position="11"/>
        <end position="21"/>
    </location>
</feature>
<evidence type="ECO:0000256" key="7">
    <source>
        <dbReference type="ARBA" id="ARBA00022833"/>
    </source>
</evidence>
<keyword evidence="7" id="KW-0862">Zinc</keyword>
<evidence type="ECO:0000256" key="4">
    <source>
        <dbReference type="ARBA" id="ARBA00022454"/>
    </source>
</evidence>
<organism evidence="12 13">
    <name type="scientific">Arabidopsis arenosa</name>
    <name type="common">Sand rock-cress</name>
    <name type="synonym">Cardaminopsis arenosa</name>
    <dbReference type="NCBI Taxonomy" id="38785"/>
    <lineage>
        <taxon>Eukaryota</taxon>
        <taxon>Viridiplantae</taxon>
        <taxon>Streptophyta</taxon>
        <taxon>Embryophyta</taxon>
        <taxon>Tracheophyta</taxon>
        <taxon>Spermatophyta</taxon>
        <taxon>Magnoliopsida</taxon>
        <taxon>eudicotyledons</taxon>
        <taxon>Gunneridae</taxon>
        <taxon>Pentapetalae</taxon>
        <taxon>rosids</taxon>
        <taxon>malvids</taxon>
        <taxon>Brassicales</taxon>
        <taxon>Brassicaceae</taxon>
        <taxon>Camelineae</taxon>
        <taxon>Arabidopsis</taxon>
    </lineage>
</organism>
<evidence type="ECO:0000259" key="11">
    <source>
        <dbReference type="PROSITE" id="PS51504"/>
    </source>
</evidence>
<dbReference type="CDD" id="cd00073">
    <property type="entry name" value="H15"/>
    <property type="match status" value="1"/>
</dbReference>
<gene>
    <name evidence="12" type="ORF">AARE701A_LOCUS8853</name>
</gene>
<dbReference type="GO" id="GO:0008270">
    <property type="term" value="F:zinc ion binding"/>
    <property type="evidence" value="ECO:0007669"/>
    <property type="project" value="UniProtKB-KW"/>
</dbReference>
<dbReference type="PANTHER" id="PTHR11467:SF36">
    <property type="entry name" value="HISTONE 24-RELATED"/>
    <property type="match status" value="1"/>
</dbReference>
<feature type="region of interest" description="Disordered" evidence="10">
    <location>
        <begin position="1"/>
        <end position="25"/>
    </location>
</feature>
<reference evidence="12" key="1">
    <citation type="submission" date="2021-01" db="EMBL/GenBank/DDBJ databases">
        <authorList>
            <person name="Bezrukov I."/>
        </authorList>
    </citation>
    <scope>NUCLEOTIDE SEQUENCE</scope>
</reference>
<evidence type="ECO:0000256" key="1">
    <source>
        <dbReference type="ARBA" id="ARBA00004123"/>
    </source>
</evidence>
<dbReference type="SUPFAM" id="SSF50249">
    <property type="entry name" value="Nucleic acid-binding proteins"/>
    <property type="match status" value="1"/>
</dbReference>
<dbReference type="GO" id="GO:0005634">
    <property type="term" value="C:nucleus"/>
    <property type="evidence" value="ECO:0007669"/>
    <property type="project" value="UniProtKB-SubCell"/>
</dbReference>
<evidence type="ECO:0000256" key="3">
    <source>
        <dbReference type="ARBA" id="ARBA00005690"/>
    </source>
</evidence>
<keyword evidence="6" id="KW-0863">Zinc-finger</keyword>
<dbReference type="CDD" id="cd04476">
    <property type="entry name" value="RPA1_DBD_C"/>
    <property type="match status" value="1"/>
</dbReference>
<protein>
    <recommendedName>
        <fullName evidence="11">H15 domain-containing protein</fullName>
    </recommendedName>
</protein>
<evidence type="ECO:0000313" key="13">
    <source>
        <dbReference type="Proteomes" id="UP000682877"/>
    </source>
</evidence>